<evidence type="ECO:0000259" key="2">
    <source>
        <dbReference type="PROSITE" id="PS50110"/>
    </source>
</evidence>
<evidence type="ECO:0000313" key="4">
    <source>
        <dbReference type="Proteomes" id="UP000027180"/>
    </source>
</evidence>
<dbReference type="SUPFAM" id="SSF52172">
    <property type="entry name" value="CheY-like"/>
    <property type="match status" value="1"/>
</dbReference>
<feature type="domain" description="Response regulatory" evidence="2">
    <location>
        <begin position="3"/>
        <end position="125"/>
    </location>
</feature>
<dbReference type="InterPro" id="IPR052893">
    <property type="entry name" value="TCS_response_regulator"/>
</dbReference>
<proteinExistence type="predicted"/>
<dbReference type="EMBL" id="CP006986">
    <property type="protein sequence ID" value="AIC25836.1"/>
    <property type="molecule type" value="Genomic_DNA"/>
</dbReference>
<name>A0A060I2X2_RHIET</name>
<accession>A0A060I2X2</accession>
<dbReference type="GO" id="GO:0000160">
    <property type="term" value="P:phosphorelay signal transduction system"/>
    <property type="evidence" value="ECO:0007669"/>
    <property type="project" value="InterPro"/>
</dbReference>
<dbReference type="InterPro" id="IPR001789">
    <property type="entry name" value="Sig_transdc_resp-reg_receiver"/>
</dbReference>
<dbReference type="HOGENOM" id="CLU_000445_69_17_5"/>
<sequence>MPTIVYVDDSRDDLFYLDYIRRKQQIDVDLFCFSTAETALEALKQRVAEGWAPPELLVADLYMPLDSGIGLVSKLRGDDRFSAMRLAICSGSDADEDRARAFEAGADFYLEKPLDLAEIVLNLEV</sequence>
<protein>
    <submittedName>
        <fullName evidence="3">Response regulator CheY-like domain-containing protein</fullName>
    </submittedName>
</protein>
<dbReference type="Proteomes" id="UP000027180">
    <property type="component" value="Chromosome"/>
</dbReference>
<keyword evidence="1" id="KW-0597">Phosphoprotein</keyword>
<dbReference type="InterPro" id="IPR011006">
    <property type="entry name" value="CheY-like_superfamily"/>
</dbReference>
<evidence type="ECO:0000256" key="1">
    <source>
        <dbReference type="PROSITE-ProRule" id="PRU00169"/>
    </source>
</evidence>
<dbReference type="PANTHER" id="PTHR44520">
    <property type="entry name" value="RESPONSE REGULATOR RCP1-RELATED"/>
    <property type="match status" value="1"/>
</dbReference>
<dbReference type="AlphaFoldDB" id="A0A060I2X2"/>
<dbReference type="PROSITE" id="PS50110">
    <property type="entry name" value="RESPONSE_REGULATORY"/>
    <property type="match status" value="1"/>
</dbReference>
<dbReference type="OrthoDB" id="9800897at2"/>
<reference evidence="3 4" key="1">
    <citation type="submission" date="2013-12" db="EMBL/GenBank/DDBJ databases">
        <title>Complete genome sequence of Rhizobium etli bv. mimosae IE4771.</title>
        <authorList>
            <person name="Bustos P."/>
            <person name="Santamaria R.I."/>
            <person name="Lozano L."/>
            <person name="Ormeno-Orrillo E."/>
            <person name="Rogel M.A."/>
            <person name="Romero D."/>
            <person name="Cevallos M.A."/>
            <person name="Martinez-Romero E."/>
            <person name="Gonzalez V."/>
        </authorList>
    </citation>
    <scope>NUCLEOTIDE SEQUENCE [LARGE SCALE GENOMIC DNA]</scope>
    <source>
        <strain evidence="3 4">IE4771</strain>
    </source>
</reference>
<dbReference type="CDD" id="cd00156">
    <property type="entry name" value="REC"/>
    <property type="match status" value="1"/>
</dbReference>
<gene>
    <name evidence="3" type="ORF">IE4771_CH00680</name>
</gene>
<dbReference type="RefSeq" id="WP_038686835.1">
    <property type="nucleotide sequence ID" value="NZ_CP006986.1"/>
</dbReference>
<dbReference type="KEGG" id="rei:IE4771_CH00680"/>
<dbReference type="Pfam" id="PF00072">
    <property type="entry name" value="Response_reg"/>
    <property type="match status" value="1"/>
</dbReference>
<feature type="modified residue" description="4-aspartylphosphate" evidence="1">
    <location>
        <position position="60"/>
    </location>
</feature>
<dbReference type="Gene3D" id="3.40.50.2300">
    <property type="match status" value="1"/>
</dbReference>
<organism evidence="3 4">
    <name type="scientific">Rhizobium etli bv. mimosae str. IE4771</name>
    <dbReference type="NCBI Taxonomy" id="1432050"/>
    <lineage>
        <taxon>Bacteria</taxon>
        <taxon>Pseudomonadati</taxon>
        <taxon>Pseudomonadota</taxon>
        <taxon>Alphaproteobacteria</taxon>
        <taxon>Hyphomicrobiales</taxon>
        <taxon>Rhizobiaceae</taxon>
        <taxon>Rhizobium/Agrobacterium group</taxon>
        <taxon>Rhizobium</taxon>
    </lineage>
</organism>
<dbReference type="SMART" id="SM00448">
    <property type="entry name" value="REC"/>
    <property type="match status" value="1"/>
</dbReference>
<evidence type="ECO:0000313" key="3">
    <source>
        <dbReference type="EMBL" id="AIC25836.1"/>
    </source>
</evidence>